<dbReference type="InterPro" id="IPR013092">
    <property type="entry name" value="Connexin_N"/>
</dbReference>
<dbReference type="KEGG" id="muo:115480841"/>
<comment type="subcellular location">
    <subcellularLocation>
        <location evidence="1">Cell membrane</location>
        <topology evidence="1">Multi-pass membrane protein</topology>
    </subcellularLocation>
</comment>
<dbReference type="PANTHER" id="PTHR11984:SF53">
    <property type="entry name" value="GAP JUNCTION PROTEIN"/>
    <property type="match status" value="1"/>
</dbReference>
<feature type="domain" description="Connexin cysteine-rich" evidence="7">
    <location>
        <begin position="130"/>
        <end position="197"/>
    </location>
</feature>
<dbReference type="SMART" id="SM01089">
    <property type="entry name" value="Connexin_CCC"/>
    <property type="match status" value="1"/>
</dbReference>
<dbReference type="GO" id="GO:0007267">
    <property type="term" value="P:cell-cell signaling"/>
    <property type="evidence" value="ECO:0007669"/>
    <property type="project" value="TreeGrafter"/>
</dbReference>
<reference evidence="9" key="2">
    <citation type="submission" date="2025-08" db="UniProtKB">
        <authorList>
            <consortium name="RefSeq"/>
        </authorList>
    </citation>
    <scope>IDENTIFICATION</scope>
</reference>
<dbReference type="GeneID" id="115480841"/>
<reference evidence="8" key="1">
    <citation type="submission" date="2024-06" db="UniProtKB">
        <authorList>
            <consortium name="RefSeq"/>
        </authorList>
    </citation>
    <scope>NUCLEOTIDE SEQUENCE [LARGE SCALE GENOMIC DNA]</scope>
</reference>
<dbReference type="Proteomes" id="UP000515156">
    <property type="component" value="Chromosome 11"/>
</dbReference>
<name>A0A6P7ZNM0_9AMPH</name>
<keyword evidence="5 6" id="KW-0472">Membrane</keyword>
<dbReference type="GO" id="GO:0005922">
    <property type="term" value="C:connexin complex"/>
    <property type="evidence" value="ECO:0007669"/>
    <property type="project" value="InterPro"/>
</dbReference>
<organism evidence="8 9">
    <name type="scientific">Microcaecilia unicolor</name>
    <dbReference type="NCBI Taxonomy" id="1415580"/>
    <lineage>
        <taxon>Eukaryota</taxon>
        <taxon>Metazoa</taxon>
        <taxon>Chordata</taxon>
        <taxon>Craniata</taxon>
        <taxon>Vertebrata</taxon>
        <taxon>Euteleostomi</taxon>
        <taxon>Amphibia</taxon>
        <taxon>Gymnophiona</taxon>
        <taxon>Siphonopidae</taxon>
        <taxon>Microcaecilia</taxon>
    </lineage>
</organism>
<evidence type="ECO:0000313" key="9">
    <source>
        <dbReference type="RefSeq" id="XP_030075635.1"/>
    </source>
</evidence>
<keyword evidence="4 6" id="KW-1133">Transmembrane helix</keyword>
<dbReference type="Gene3D" id="1.20.1440.80">
    <property type="entry name" value="Gap junction channel protein cysteine-rich domain"/>
    <property type="match status" value="1"/>
</dbReference>
<dbReference type="PRINTS" id="PR00206">
    <property type="entry name" value="CONNEXIN"/>
</dbReference>
<feature type="transmembrane region" description="Helical" evidence="6">
    <location>
        <begin position="76"/>
        <end position="95"/>
    </location>
</feature>
<dbReference type="OrthoDB" id="9884720at2759"/>
<sequence length="218" mass="24384">MDVETIICLFSGLRMQATRLGTTCLALLFFTRLGLLVVGAKTLYKNEEGDFVCNSSLQSCSSACFNTYSPISPFNLFTLQVVVLFTHALTVASYFQHNSQAKATWLQSRLRSRLGLDKQHFLSILAKAMIEGIFIITFYKIYDGFQRPATVQCTTIPCENLVTCTVQKAREKNGFNLCMNTMSVACLFVCLNELYLTGLKICSKSSALEKMHPTKAYI</sequence>
<gene>
    <name evidence="9" type="primary">LOC115480841</name>
</gene>
<keyword evidence="3 6" id="KW-0812">Transmembrane</keyword>
<evidence type="ECO:0000256" key="2">
    <source>
        <dbReference type="ARBA" id="ARBA00022475"/>
    </source>
</evidence>
<accession>A0A6P7ZNM0</accession>
<dbReference type="RefSeq" id="XP_030075635.1">
    <property type="nucleotide sequence ID" value="XM_030219775.1"/>
</dbReference>
<evidence type="ECO:0000256" key="5">
    <source>
        <dbReference type="ARBA" id="ARBA00023136"/>
    </source>
</evidence>
<dbReference type="PANTHER" id="PTHR11984">
    <property type="entry name" value="CONNEXIN"/>
    <property type="match status" value="1"/>
</dbReference>
<keyword evidence="2" id="KW-1003">Cell membrane</keyword>
<evidence type="ECO:0000256" key="3">
    <source>
        <dbReference type="ARBA" id="ARBA00022692"/>
    </source>
</evidence>
<evidence type="ECO:0000256" key="6">
    <source>
        <dbReference type="SAM" id="Phobius"/>
    </source>
</evidence>
<feature type="transmembrane region" description="Helical" evidence="6">
    <location>
        <begin position="121"/>
        <end position="142"/>
    </location>
</feature>
<evidence type="ECO:0000256" key="1">
    <source>
        <dbReference type="ARBA" id="ARBA00004651"/>
    </source>
</evidence>
<proteinExistence type="predicted"/>
<evidence type="ECO:0000313" key="8">
    <source>
        <dbReference type="Proteomes" id="UP000515156"/>
    </source>
</evidence>
<evidence type="ECO:0000256" key="4">
    <source>
        <dbReference type="ARBA" id="ARBA00022989"/>
    </source>
</evidence>
<dbReference type="InParanoid" id="A0A6P7ZNM0"/>
<feature type="transmembrane region" description="Helical" evidence="6">
    <location>
        <begin position="20"/>
        <end position="40"/>
    </location>
</feature>
<dbReference type="GO" id="GO:0005243">
    <property type="term" value="F:gap junction channel activity"/>
    <property type="evidence" value="ECO:0007669"/>
    <property type="project" value="TreeGrafter"/>
</dbReference>
<protein>
    <submittedName>
        <fullName evidence="9">Gap junction beta-6 protein-like</fullName>
    </submittedName>
</protein>
<dbReference type="Pfam" id="PF00029">
    <property type="entry name" value="Connexin"/>
    <property type="match status" value="2"/>
</dbReference>
<dbReference type="AlphaFoldDB" id="A0A6P7ZNM0"/>
<evidence type="ECO:0000259" key="7">
    <source>
        <dbReference type="SMART" id="SM01089"/>
    </source>
</evidence>
<dbReference type="InterPro" id="IPR000500">
    <property type="entry name" value="Connexin"/>
</dbReference>
<dbReference type="InterPro" id="IPR038359">
    <property type="entry name" value="Connexin_N_sf"/>
</dbReference>
<dbReference type="InterPro" id="IPR019570">
    <property type="entry name" value="Connexin_CCC"/>
</dbReference>
<keyword evidence="8" id="KW-1185">Reference proteome</keyword>